<dbReference type="InParanoid" id="G4TMY2"/>
<comment type="similarity">
    <text evidence="2">Belongs to the peptidase S54 family.</text>
</comment>
<dbReference type="InterPro" id="IPR050925">
    <property type="entry name" value="Rhomboid_protease_S54"/>
</dbReference>
<dbReference type="PANTHER" id="PTHR43731">
    <property type="entry name" value="RHOMBOID PROTEASE"/>
    <property type="match status" value="1"/>
</dbReference>
<feature type="transmembrane region" description="Helical" evidence="7">
    <location>
        <begin position="179"/>
        <end position="199"/>
    </location>
</feature>
<sequence length="421" mass="46404">MLGIRCYSGLRTAFVKPSPSWGRMRQVTPLCQRFYSPRSHPPHSTPERASLELEKERSILQEPMFSNASPKPRIAVPILFALLVSGLGFGVAAVRTNEETEKWRERISVVAPIFPWGVTSQSATMYGEWRQAKGRAWQEAFDNFQKKTVALPATVRSFFNYAYYYVAQSWVNLTEGKEMSYKLVGCFAAVYVMGLIPAARQFAHRAFSHDPLSGRVTTLFTSQFGHAGLLHMAVNSFALLGFGEFAWSYLRHKQVSGAGKMDEALSGYHFLAFHLAAGTVAALTSHLFAARVLVPRMMSAISKGGEVTATQILPSTGASGAIWASLMVTALGWPHTTVTLVFLPFFPISIGTGVYGLVALDIIGLIRGWRFFDHAGHLGGAAFGALYFYYGPGWWEWCREQAARLSLSRRSPPPGSTLTVA</sequence>
<evidence type="ECO:0000313" key="9">
    <source>
        <dbReference type="EMBL" id="CCA72677.1"/>
    </source>
</evidence>
<evidence type="ECO:0000256" key="5">
    <source>
        <dbReference type="ARBA" id="ARBA00022989"/>
    </source>
</evidence>
<dbReference type="FunCoup" id="G4TMY2">
    <property type="interactions" value="316"/>
</dbReference>
<feature type="transmembrane region" description="Helical" evidence="7">
    <location>
        <begin position="315"/>
        <end position="333"/>
    </location>
</feature>
<keyword evidence="6 7" id="KW-0472">Membrane</keyword>
<dbReference type="STRING" id="1109443.G4TMY2"/>
<feature type="transmembrane region" description="Helical" evidence="7">
    <location>
        <begin position="371"/>
        <end position="390"/>
    </location>
</feature>
<feature type="domain" description="Peptidase S54 rhomboid" evidence="8">
    <location>
        <begin position="214"/>
        <end position="390"/>
    </location>
</feature>
<dbReference type="GO" id="GO:0016020">
    <property type="term" value="C:membrane"/>
    <property type="evidence" value="ECO:0007669"/>
    <property type="project" value="UniProtKB-SubCell"/>
</dbReference>
<feature type="transmembrane region" description="Helical" evidence="7">
    <location>
        <begin position="270"/>
        <end position="294"/>
    </location>
</feature>
<evidence type="ECO:0000256" key="3">
    <source>
        <dbReference type="ARBA" id="ARBA00022692"/>
    </source>
</evidence>
<protein>
    <recommendedName>
        <fullName evidence="8">Peptidase S54 rhomboid domain-containing protein</fullName>
    </recommendedName>
</protein>
<name>G4TMY2_SERID</name>
<evidence type="ECO:0000256" key="6">
    <source>
        <dbReference type="ARBA" id="ARBA00023136"/>
    </source>
</evidence>
<evidence type="ECO:0000313" key="10">
    <source>
        <dbReference type="Proteomes" id="UP000007148"/>
    </source>
</evidence>
<evidence type="ECO:0000256" key="4">
    <source>
        <dbReference type="ARBA" id="ARBA00022801"/>
    </source>
</evidence>
<keyword evidence="4" id="KW-0378">Hydrolase</keyword>
<keyword evidence="5 7" id="KW-1133">Transmembrane helix</keyword>
<reference evidence="9 10" key="1">
    <citation type="journal article" date="2011" name="PLoS Pathog.">
        <title>Endophytic Life Strategies Decoded by Genome and Transcriptome Analyses of the Mutualistic Root Symbiont Piriformospora indica.</title>
        <authorList>
            <person name="Zuccaro A."/>
            <person name="Lahrmann U."/>
            <person name="Guldener U."/>
            <person name="Langen G."/>
            <person name="Pfiffi S."/>
            <person name="Biedenkopf D."/>
            <person name="Wong P."/>
            <person name="Samans B."/>
            <person name="Grimm C."/>
            <person name="Basiewicz M."/>
            <person name="Murat C."/>
            <person name="Martin F."/>
            <person name="Kogel K.H."/>
        </authorList>
    </citation>
    <scope>NUCLEOTIDE SEQUENCE [LARGE SCALE GENOMIC DNA]</scope>
    <source>
        <strain evidence="9 10">DSM 11827</strain>
    </source>
</reference>
<dbReference type="SUPFAM" id="SSF144091">
    <property type="entry name" value="Rhomboid-like"/>
    <property type="match status" value="1"/>
</dbReference>
<keyword evidence="3 7" id="KW-0812">Transmembrane</keyword>
<feature type="transmembrane region" description="Helical" evidence="7">
    <location>
        <begin position="229"/>
        <end position="250"/>
    </location>
</feature>
<feature type="transmembrane region" description="Helical" evidence="7">
    <location>
        <begin position="339"/>
        <end position="359"/>
    </location>
</feature>
<evidence type="ECO:0000256" key="7">
    <source>
        <dbReference type="SAM" id="Phobius"/>
    </source>
</evidence>
<dbReference type="PANTHER" id="PTHR43731:SF14">
    <property type="entry name" value="PRESENILIN-ASSOCIATED RHOMBOID-LIKE PROTEIN, MITOCHONDRIAL"/>
    <property type="match status" value="1"/>
</dbReference>
<dbReference type="AlphaFoldDB" id="G4TMY2"/>
<dbReference type="GO" id="GO:0006465">
    <property type="term" value="P:signal peptide processing"/>
    <property type="evidence" value="ECO:0007669"/>
    <property type="project" value="TreeGrafter"/>
</dbReference>
<evidence type="ECO:0000259" key="8">
    <source>
        <dbReference type="Pfam" id="PF01694"/>
    </source>
</evidence>
<dbReference type="HOGENOM" id="CLU_034022_1_0_1"/>
<feature type="transmembrane region" description="Helical" evidence="7">
    <location>
        <begin position="74"/>
        <end position="94"/>
    </location>
</feature>
<comment type="caution">
    <text evidence="9">The sequence shown here is derived from an EMBL/GenBank/DDBJ whole genome shotgun (WGS) entry which is preliminary data.</text>
</comment>
<comment type="subcellular location">
    <subcellularLocation>
        <location evidence="1">Membrane</location>
        <topology evidence="1">Multi-pass membrane protein</topology>
    </subcellularLocation>
</comment>
<dbReference type="Pfam" id="PF01694">
    <property type="entry name" value="Rhomboid"/>
    <property type="match status" value="1"/>
</dbReference>
<dbReference type="OrthoDB" id="10260614at2759"/>
<dbReference type="InterPro" id="IPR035952">
    <property type="entry name" value="Rhomboid-like_sf"/>
</dbReference>
<keyword evidence="10" id="KW-1185">Reference proteome</keyword>
<dbReference type="Gene3D" id="1.20.1540.10">
    <property type="entry name" value="Rhomboid-like"/>
    <property type="match status" value="1"/>
</dbReference>
<evidence type="ECO:0000256" key="1">
    <source>
        <dbReference type="ARBA" id="ARBA00004141"/>
    </source>
</evidence>
<dbReference type="OMA" id="RSFMHHP"/>
<dbReference type="eggNOG" id="KOG2980">
    <property type="taxonomic scope" value="Eukaryota"/>
</dbReference>
<evidence type="ECO:0000256" key="2">
    <source>
        <dbReference type="ARBA" id="ARBA00009045"/>
    </source>
</evidence>
<organism evidence="9 10">
    <name type="scientific">Serendipita indica (strain DSM 11827)</name>
    <name type="common">Root endophyte fungus</name>
    <name type="synonym">Piriformospora indica</name>
    <dbReference type="NCBI Taxonomy" id="1109443"/>
    <lineage>
        <taxon>Eukaryota</taxon>
        <taxon>Fungi</taxon>
        <taxon>Dikarya</taxon>
        <taxon>Basidiomycota</taxon>
        <taxon>Agaricomycotina</taxon>
        <taxon>Agaricomycetes</taxon>
        <taxon>Sebacinales</taxon>
        <taxon>Serendipitaceae</taxon>
        <taxon>Serendipita</taxon>
    </lineage>
</organism>
<dbReference type="EMBL" id="CAFZ01000177">
    <property type="protein sequence ID" value="CCA72677.1"/>
    <property type="molecule type" value="Genomic_DNA"/>
</dbReference>
<dbReference type="Proteomes" id="UP000007148">
    <property type="component" value="Unassembled WGS sequence"/>
</dbReference>
<dbReference type="InterPro" id="IPR022764">
    <property type="entry name" value="Peptidase_S54_rhomboid_dom"/>
</dbReference>
<proteinExistence type="inferred from homology"/>
<dbReference type="GO" id="GO:0004252">
    <property type="term" value="F:serine-type endopeptidase activity"/>
    <property type="evidence" value="ECO:0007669"/>
    <property type="project" value="InterPro"/>
</dbReference>
<gene>
    <name evidence="9" type="ORF">PIIN_06614</name>
</gene>
<accession>G4TMY2</accession>